<keyword evidence="1" id="KW-0732">Signal</keyword>
<dbReference type="Proteomes" id="UP000290283">
    <property type="component" value="Unassembled WGS sequence"/>
</dbReference>
<evidence type="ECO:0000313" key="3">
    <source>
        <dbReference type="Proteomes" id="UP000290283"/>
    </source>
</evidence>
<dbReference type="RefSeq" id="WP_129435840.1">
    <property type="nucleotide sequence ID" value="NZ_SBKO01000002.1"/>
</dbReference>
<gene>
    <name evidence="2" type="ORF">EQG63_08040</name>
</gene>
<name>A0A4Q1K451_9FLAO</name>
<dbReference type="GO" id="GO:0020037">
    <property type="term" value="F:heme binding"/>
    <property type="evidence" value="ECO:0007669"/>
    <property type="project" value="InterPro"/>
</dbReference>
<proteinExistence type="predicted"/>
<dbReference type="SUPFAM" id="SSF46626">
    <property type="entry name" value="Cytochrome c"/>
    <property type="match status" value="1"/>
</dbReference>
<feature type="chain" id="PRO_5020684408" evidence="1">
    <location>
        <begin position="25"/>
        <end position="99"/>
    </location>
</feature>
<dbReference type="EMBL" id="SBKO01000002">
    <property type="protein sequence ID" value="RXR19382.1"/>
    <property type="molecule type" value="Genomic_DNA"/>
</dbReference>
<sequence>MKTKLFVAALLSVAFFSCSKKVTAPVVNTEVKVTEEVKTELPTAIAEGKTLYENSCARCHKLFPVTKHDKSGWAVTVDRMAPKAKLTAEQKDLVYNYLT</sequence>
<dbReference type="AlphaFoldDB" id="A0A4Q1K451"/>
<accession>A0A4Q1K451</accession>
<dbReference type="Gene3D" id="1.10.760.10">
    <property type="entry name" value="Cytochrome c-like domain"/>
    <property type="match status" value="1"/>
</dbReference>
<dbReference type="PROSITE" id="PS51257">
    <property type="entry name" value="PROKAR_LIPOPROTEIN"/>
    <property type="match status" value="1"/>
</dbReference>
<evidence type="ECO:0000313" key="2">
    <source>
        <dbReference type="EMBL" id="RXR19382.1"/>
    </source>
</evidence>
<comment type="caution">
    <text evidence="2">The sequence shown here is derived from an EMBL/GenBank/DDBJ whole genome shotgun (WGS) entry which is preliminary data.</text>
</comment>
<organism evidence="2 3">
    <name type="scientific">Flavobacterium amnicola</name>
    <dbReference type="NCBI Taxonomy" id="2506422"/>
    <lineage>
        <taxon>Bacteria</taxon>
        <taxon>Pseudomonadati</taxon>
        <taxon>Bacteroidota</taxon>
        <taxon>Flavobacteriia</taxon>
        <taxon>Flavobacteriales</taxon>
        <taxon>Flavobacteriaceae</taxon>
        <taxon>Flavobacterium</taxon>
    </lineage>
</organism>
<dbReference type="InterPro" id="IPR036909">
    <property type="entry name" value="Cyt_c-like_dom_sf"/>
</dbReference>
<dbReference type="GO" id="GO:0009055">
    <property type="term" value="F:electron transfer activity"/>
    <property type="evidence" value="ECO:0007669"/>
    <property type="project" value="InterPro"/>
</dbReference>
<evidence type="ECO:0000256" key="1">
    <source>
        <dbReference type="SAM" id="SignalP"/>
    </source>
</evidence>
<protein>
    <submittedName>
        <fullName evidence="2">Cytochrome c</fullName>
    </submittedName>
</protein>
<dbReference type="OrthoDB" id="679921at2"/>
<feature type="signal peptide" evidence="1">
    <location>
        <begin position="1"/>
        <end position="24"/>
    </location>
</feature>
<keyword evidence="3" id="KW-1185">Reference proteome</keyword>
<reference evidence="3" key="1">
    <citation type="submission" date="2019-01" db="EMBL/GenBank/DDBJ databases">
        <title>Cytophagaceae bacterium strain CAR-16.</title>
        <authorList>
            <person name="Chen W.-M."/>
        </authorList>
    </citation>
    <scope>NUCLEOTIDE SEQUENCE [LARGE SCALE GENOMIC DNA]</scope>
    <source>
        <strain evidence="3">LLJ-11</strain>
    </source>
</reference>